<reference evidence="1" key="1">
    <citation type="submission" date="2022-12" db="EMBL/GenBank/DDBJ databases">
        <authorList>
            <person name="Petersen C."/>
        </authorList>
    </citation>
    <scope>NUCLEOTIDE SEQUENCE</scope>
    <source>
        <strain evidence="1">IBT 16125</strain>
    </source>
</reference>
<evidence type="ECO:0000313" key="2">
    <source>
        <dbReference type="Proteomes" id="UP001213681"/>
    </source>
</evidence>
<gene>
    <name evidence="1" type="ORF">N7458_004323</name>
</gene>
<accession>A0AAD6C9Z6</accession>
<dbReference type="GeneID" id="81597948"/>
<comment type="caution">
    <text evidence="1">The sequence shown here is derived from an EMBL/GenBank/DDBJ whole genome shotgun (WGS) entry which is preliminary data.</text>
</comment>
<keyword evidence="2" id="KW-1185">Reference proteome</keyword>
<dbReference type="RefSeq" id="XP_056768432.1">
    <property type="nucleotide sequence ID" value="XM_056907705.1"/>
</dbReference>
<organism evidence="1 2">
    <name type="scientific">Penicillium daleae</name>
    <dbReference type="NCBI Taxonomy" id="63821"/>
    <lineage>
        <taxon>Eukaryota</taxon>
        <taxon>Fungi</taxon>
        <taxon>Dikarya</taxon>
        <taxon>Ascomycota</taxon>
        <taxon>Pezizomycotina</taxon>
        <taxon>Eurotiomycetes</taxon>
        <taxon>Eurotiomycetidae</taxon>
        <taxon>Eurotiales</taxon>
        <taxon>Aspergillaceae</taxon>
        <taxon>Penicillium</taxon>
    </lineage>
</organism>
<reference evidence="1" key="2">
    <citation type="journal article" date="2023" name="IMA Fungus">
        <title>Comparative genomic study of the Penicillium genus elucidates a diverse pangenome and 15 lateral gene transfer events.</title>
        <authorList>
            <person name="Petersen C."/>
            <person name="Sorensen T."/>
            <person name="Nielsen M.R."/>
            <person name="Sondergaard T.E."/>
            <person name="Sorensen J.L."/>
            <person name="Fitzpatrick D.A."/>
            <person name="Frisvad J.C."/>
            <person name="Nielsen K.L."/>
        </authorList>
    </citation>
    <scope>NUCLEOTIDE SEQUENCE</scope>
    <source>
        <strain evidence="1">IBT 16125</strain>
    </source>
</reference>
<dbReference type="EMBL" id="JAPVEA010000004">
    <property type="protein sequence ID" value="KAJ5456059.1"/>
    <property type="molecule type" value="Genomic_DNA"/>
</dbReference>
<proteinExistence type="predicted"/>
<sequence length="75" mass="8392">MLHYINTFELTLSATIGSTLNDLESKILNPVGRGSWNSQRYPLYSHLKYLDAASCLTPSRVNRTAQLLVHIGAMK</sequence>
<protein>
    <submittedName>
        <fullName evidence="1">Uncharacterized protein</fullName>
    </submittedName>
</protein>
<evidence type="ECO:0000313" key="1">
    <source>
        <dbReference type="EMBL" id="KAJ5456059.1"/>
    </source>
</evidence>
<name>A0AAD6C9Z6_9EURO</name>
<dbReference type="AlphaFoldDB" id="A0AAD6C9Z6"/>
<dbReference type="Proteomes" id="UP001213681">
    <property type="component" value="Unassembled WGS sequence"/>
</dbReference>